<organism evidence="9 10">
    <name type="scientific">Granulicella arctica</name>
    <dbReference type="NCBI Taxonomy" id="940613"/>
    <lineage>
        <taxon>Bacteria</taxon>
        <taxon>Pseudomonadati</taxon>
        <taxon>Acidobacteriota</taxon>
        <taxon>Terriglobia</taxon>
        <taxon>Terriglobales</taxon>
        <taxon>Acidobacteriaceae</taxon>
        <taxon>Granulicella</taxon>
    </lineage>
</organism>
<keyword evidence="3" id="KW-0808">Transferase</keyword>
<evidence type="ECO:0000256" key="1">
    <source>
        <dbReference type="ARBA" id="ARBA00004651"/>
    </source>
</evidence>
<dbReference type="Proteomes" id="UP000589520">
    <property type="component" value="Unassembled WGS sequence"/>
</dbReference>
<feature type="transmembrane region" description="Helical" evidence="8">
    <location>
        <begin position="151"/>
        <end position="178"/>
    </location>
</feature>
<dbReference type="GO" id="GO:0016758">
    <property type="term" value="F:hexosyltransferase activity"/>
    <property type="evidence" value="ECO:0007669"/>
    <property type="project" value="InterPro"/>
</dbReference>
<comment type="subcellular location">
    <subcellularLocation>
        <location evidence="1">Cell membrane</location>
        <topology evidence="1">Multi-pass membrane protein</topology>
    </subcellularLocation>
</comment>
<evidence type="ECO:0000256" key="8">
    <source>
        <dbReference type="SAM" id="Phobius"/>
    </source>
</evidence>
<comment type="caution">
    <text evidence="9">The sequence shown here is derived from an EMBL/GenBank/DDBJ whole genome shotgun (WGS) entry which is preliminary data.</text>
</comment>
<keyword evidence="10" id="KW-1185">Reference proteome</keyword>
<dbReference type="GO" id="GO:0005886">
    <property type="term" value="C:plasma membrane"/>
    <property type="evidence" value="ECO:0007669"/>
    <property type="project" value="UniProtKB-SubCell"/>
</dbReference>
<keyword evidence="4 8" id="KW-0812">Transmembrane</keyword>
<dbReference type="Pfam" id="PF09594">
    <property type="entry name" value="GT87"/>
    <property type="match status" value="1"/>
</dbReference>
<keyword evidence="6 8" id="KW-0472">Membrane</keyword>
<dbReference type="EMBL" id="JACCCW010000001">
    <property type="protein sequence ID" value="NYF78292.1"/>
    <property type="molecule type" value="Genomic_DNA"/>
</dbReference>
<dbReference type="RefSeq" id="WP_179487584.1">
    <property type="nucleotide sequence ID" value="NZ_JACCCW010000001.1"/>
</dbReference>
<keyword evidence="2" id="KW-1003">Cell membrane</keyword>
<protein>
    <recommendedName>
        <fullName evidence="11">DUF2029 domain-containing protein</fullName>
    </recommendedName>
</protein>
<keyword evidence="5 8" id="KW-1133">Transmembrane helix</keyword>
<comment type="similarity">
    <text evidence="7">Belongs to the glycosyltransferase 87 family.</text>
</comment>
<feature type="transmembrane region" description="Helical" evidence="8">
    <location>
        <begin position="221"/>
        <end position="242"/>
    </location>
</feature>
<feature type="transmembrane region" description="Helical" evidence="8">
    <location>
        <begin position="111"/>
        <end position="131"/>
    </location>
</feature>
<sequence>MNKTRWLVILVWSAVLFSTGEFIFRGIVRHDSGALNDFAAPYVATRMWLHGDNPYDSAEFFKVWGRAGGPNEADAPADTSGISGSHAVYPPPSLPLMTPMAVFSWKTANRLLIGLTVVLYLAAVWMMLTWMEGGWNGLKKPLFLAYALGLAPIHSVLHTSNIAGLSGSLLLIGTFALLNKGKSLYKSKRLWGPVSVAAAVCIKVTMGAVLVPYLLRMREWRTLRIVVCLVALVGIVSLAPIIHDRAAWISDYKSNVAVVFTHGGAADVSGENHARFDLLNLQLPFYALLHSRELSSLAVGVVVILLLGGWVFAPDDRGGSLRERHLLLIAGLAVIGLLAFYQRYYSGVLLLVPMLWAMQHPGRASNRWTIAICCCFLGNTEAFLRQCSWFARLSQQHPALVDTVIGPHLCWLLLILAVILVSQLYVKDSGRPIEKMGA</sequence>
<feature type="transmembrane region" description="Helical" evidence="8">
    <location>
        <begin position="404"/>
        <end position="426"/>
    </location>
</feature>
<evidence type="ECO:0000313" key="10">
    <source>
        <dbReference type="Proteomes" id="UP000589520"/>
    </source>
</evidence>
<evidence type="ECO:0000256" key="3">
    <source>
        <dbReference type="ARBA" id="ARBA00022679"/>
    </source>
</evidence>
<evidence type="ECO:0000256" key="2">
    <source>
        <dbReference type="ARBA" id="ARBA00022475"/>
    </source>
</evidence>
<gene>
    <name evidence="9" type="ORF">HDF17_000579</name>
</gene>
<evidence type="ECO:0000313" key="9">
    <source>
        <dbReference type="EMBL" id="NYF78292.1"/>
    </source>
</evidence>
<feature type="transmembrane region" description="Helical" evidence="8">
    <location>
        <begin position="6"/>
        <end position="24"/>
    </location>
</feature>
<evidence type="ECO:0000256" key="6">
    <source>
        <dbReference type="ARBA" id="ARBA00023136"/>
    </source>
</evidence>
<dbReference type="InterPro" id="IPR018584">
    <property type="entry name" value="GT87"/>
</dbReference>
<accession>A0A7Y9PE77</accession>
<dbReference type="AlphaFoldDB" id="A0A7Y9PE77"/>
<name>A0A7Y9PE77_9BACT</name>
<evidence type="ECO:0000256" key="7">
    <source>
        <dbReference type="ARBA" id="ARBA00024033"/>
    </source>
</evidence>
<evidence type="ECO:0008006" key="11">
    <source>
        <dbReference type="Google" id="ProtNLM"/>
    </source>
</evidence>
<feature type="transmembrane region" description="Helical" evidence="8">
    <location>
        <begin position="294"/>
        <end position="313"/>
    </location>
</feature>
<evidence type="ECO:0000256" key="4">
    <source>
        <dbReference type="ARBA" id="ARBA00022692"/>
    </source>
</evidence>
<feature type="transmembrane region" description="Helical" evidence="8">
    <location>
        <begin position="325"/>
        <end position="345"/>
    </location>
</feature>
<reference evidence="9 10" key="1">
    <citation type="submission" date="2020-07" db="EMBL/GenBank/DDBJ databases">
        <title>Genomic Encyclopedia of Type Strains, Phase IV (KMG-V): Genome sequencing to study the core and pangenomes of soil and plant-associated prokaryotes.</title>
        <authorList>
            <person name="Whitman W."/>
        </authorList>
    </citation>
    <scope>NUCLEOTIDE SEQUENCE [LARGE SCALE GENOMIC DNA]</scope>
    <source>
        <strain evidence="9 10">X4EP2</strain>
    </source>
</reference>
<feature type="transmembrane region" description="Helical" evidence="8">
    <location>
        <begin position="190"/>
        <end position="215"/>
    </location>
</feature>
<evidence type="ECO:0000256" key="5">
    <source>
        <dbReference type="ARBA" id="ARBA00022989"/>
    </source>
</evidence>
<proteinExistence type="inferred from homology"/>